<evidence type="ECO:0000256" key="2">
    <source>
        <dbReference type="ARBA" id="ARBA00023015"/>
    </source>
</evidence>
<evidence type="ECO:0000256" key="1">
    <source>
        <dbReference type="ARBA" id="ARBA00005820"/>
    </source>
</evidence>
<name>A0ABX1SFL5_9PSEU</name>
<dbReference type="RefSeq" id="WP_169383166.1">
    <property type="nucleotide sequence ID" value="NZ_JAAXLA010000040.1"/>
</dbReference>
<dbReference type="InterPro" id="IPR011990">
    <property type="entry name" value="TPR-like_helical_dom_sf"/>
</dbReference>
<accession>A0ABX1SFL5</accession>
<dbReference type="Pfam" id="PF03704">
    <property type="entry name" value="BTAD"/>
    <property type="match status" value="1"/>
</dbReference>
<dbReference type="InterPro" id="IPR016032">
    <property type="entry name" value="Sig_transdc_resp-reg_C-effctor"/>
</dbReference>
<evidence type="ECO:0000256" key="4">
    <source>
        <dbReference type="ARBA" id="ARBA00023163"/>
    </source>
</evidence>
<dbReference type="InterPro" id="IPR036388">
    <property type="entry name" value="WH-like_DNA-bd_sf"/>
</dbReference>
<dbReference type="PANTHER" id="PTHR35807">
    <property type="entry name" value="TRANSCRIPTIONAL REGULATOR REDD-RELATED"/>
    <property type="match status" value="1"/>
</dbReference>
<dbReference type="SUPFAM" id="SSF48452">
    <property type="entry name" value="TPR-like"/>
    <property type="match status" value="1"/>
</dbReference>
<sequence length="607" mass="66137">MDHQHDAALPLRFALAGPVQAWYRDEPIRLGPPQRRAVLAALLLDAGRVITPDALVDGIWGADPPARPQAAVQVHISVLRRVLEPGRAARQESRVLRSVGRGYLLDVVGIEVDLFLFRHRVAAARAARAQGWDERAATLLRTALEHWDGVALTGLPGPTAELHRVALLEERLTAFEELVEIELERDSDAVPTVELMRLLQDHPHRERLYSLRMRVLQQQGRRGEALAVYTELRSRLVTDLGIEPGPELRRRQRQILAEEATPAAGLPVVPAADPAPNWPSYPGPAPWLVGRDEVVEQVAAALTPGASRPVLVHGVVGVGTTAVALAAVDRVAQRFPGGVRVLSERSGPPGPPPACALLVVDGVHDESVLAARLGVAPDRVVDALRGPVRRGTTVLIVGSNRLRRLTDLLRAEVRPLTEDESWALLAAGLGDERLEREPTVVRELVRRVGGLAAMLVRHAQHLGPRPDWLLTDYYQDLLEQEAADPDWLIDLALEPVVGHAFAPLDATARTVLCVAALLGEREFSRAEVVATGAVSSRQAIRCLEELVDRNVVDSPRPGRYRFHPLLREYGVALASRSGVRPWPVRAFPGGPNVMGCPTAECEGREAG</sequence>
<feature type="DNA-binding region" description="OmpR/PhoB-type" evidence="5">
    <location>
        <begin position="1"/>
        <end position="107"/>
    </location>
</feature>
<evidence type="ECO:0000256" key="5">
    <source>
        <dbReference type="PROSITE-ProRule" id="PRU01091"/>
    </source>
</evidence>
<evidence type="ECO:0000313" key="7">
    <source>
        <dbReference type="EMBL" id="NMH99692.1"/>
    </source>
</evidence>
<dbReference type="SMART" id="SM00862">
    <property type="entry name" value="Trans_reg_C"/>
    <property type="match status" value="1"/>
</dbReference>
<proteinExistence type="inferred from homology"/>
<dbReference type="InterPro" id="IPR027417">
    <property type="entry name" value="P-loop_NTPase"/>
</dbReference>
<dbReference type="EMBL" id="JAAXLA010000040">
    <property type="protein sequence ID" value="NMH99692.1"/>
    <property type="molecule type" value="Genomic_DNA"/>
</dbReference>
<dbReference type="SUPFAM" id="SSF46894">
    <property type="entry name" value="C-terminal effector domain of the bipartite response regulators"/>
    <property type="match status" value="1"/>
</dbReference>
<dbReference type="Gene3D" id="1.10.10.10">
    <property type="entry name" value="Winged helix-like DNA-binding domain superfamily/Winged helix DNA-binding domain"/>
    <property type="match status" value="1"/>
</dbReference>
<dbReference type="InterPro" id="IPR001867">
    <property type="entry name" value="OmpR/PhoB-type_DNA-bd"/>
</dbReference>
<dbReference type="Gene3D" id="1.25.40.10">
    <property type="entry name" value="Tetratricopeptide repeat domain"/>
    <property type="match status" value="1"/>
</dbReference>
<reference evidence="7 8" key="1">
    <citation type="submission" date="2020-04" db="EMBL/GenBank/DDBJ databases">
        <authorList>
            <person name="Klaysubun C."/>
            <person name="Duangmal K."/>
            <person name="Lipun K."/>
        </authorList>
    </citation>
    <scope>NUCLEOTIDE SEQUENCE [LARGE SCALE GENOMIC DNA]</scope>
    <source>
        <strain evidence="7 8">K10HN5</strain>
    </source>
</reference>
<keyword evidence="4" id="KW-0804">Transcription</keyword>
<dbReference type="SMART" id="SM01043">
    <property type="entry name" value="BTAD"/>
    <property type="match status" value="1"/>
</dbReference>
<keyword evidence="3 5" id="KW-0238">DNA-binding</keyword>
<dbReference type="PANTHER" id="PTHR35807:SF1">
    <property type="entry name" value="TRANSCRIPTIONAL REGULATOR REDD"/>
    <property type="match status" value="1"/>
</dbReference>
<organism evidence="7 8">
    <name type="scientific">Pseudonocardia acidicola</name>
    <dbReference type="NCBI Taxonomy" id="2724939"/>
    <lineage>
        <taxon>Bacteria</taxon>
        <taxon>Bacillati</taxon>
        <taxon>Actinomycetota</taxon>
        <taxon>Actinomycetes</taxon>
        <taxon>Pseudonocardiales</taxon>
        <taxon>Pseudonocardiaceae</taxon>
        <taxon>Pseudonocardia</taxon>
    </lineage>
</organism>
<gene>
    <name evidence="7" type="ORF">HF526_20575</name>
</gene>
<dbReference type="CDD" id="cd15831">
    <property type="entry name" value="BTAD"/>
    <property type="match status" value="1"/>
</dbReference>
<evidence type="ECO:0000313" key="8">
    <source>
        <dbReference type="Proteomes" id="UP000820669"/>
    </source>
</evidence>
<protein>
    <recommendedName>
        <fullName evidence="6">OmpR/PhoB-type domain-containing protein</fullName>
    </recommendedName>
</protein>
<evidence type="ECO:0000256" key="3">
    <source>
        <dbReference type="ARBA" id="ARBA00023125"/>
    </source>
</evidence>
<dbReference type="InterPro" id="IPR051677">
    <property type="entry name" value="AfsR-DnrI-RedD_regulator"/>
</dbReference>
<feature type="domain" description="OmpR/PhoB-type" evidence="6">
    <location>
        <begin position="1"/>
        <end position="107"/>
    </location>
</feature>
<evidence type="ECO:0000259" key="6">
    <source>
        <dbReference type="PROSITE" id="PS51755"/>
    </source>
</evidence>
<keyword evidence="2" id="KW-0805">Transcription regulation</keyword>
<comment type="similarity">
    <text evidence="1">Belongs to the AfsR/DnrI/RedD regulatory family.</text>
</comment>
<dbReference type="InterPro" id="IPR005158">
    <property type="entry name" value="BTAD"/>
</dbReference>
<keyword evidence="8" id="KW-1185">Reference proteome</keyword>
<dbReference type="Pfam" id="PF00486">
    <property type="entry name" value="Trans_reg_C"/>
    <property type="match status" value="1"/>
</dbReference>
<dbReference type="Proteomes" id="UP000820669">
    <property type="component" value="Unassembled WGS sequence"/>
</dbReference>
<dbReference type="PROSITE" id="PS51755">
    <property type="entry name" value="OMPR_PHOB"/>
    <property type="match status" value="1"/>
</dbReference>
<comment type="caution">
    <text evidence="7">The sequence shown here is derived from an EMBL/GenBank/DDBJ whole genome shotgun (WGS) entry which is preliminary data.</text>
</comment>
<dbReference type="Gene3D" id="3.40.50.300">
    <property type="entry name" value="P-loop containing nucleotide triphosphate hydrolases"/>
    <property type="match status" value="1"/>
</dbReference>
<dbReference type="SUPFAM" id="SSF52540">
    <property type="entry name" value="P-loop containing nucleoside triphosphate hydrolases"/>
    <property type="match status" value="1"/>
</dbReference>